<evidence type="ECO:0000313" key="2">
    <source>
        <dbReference type="Proteomes" id="UP000092884"/>
    </source>
</evidence>
<protein>
    <recommendedName>
        <fullName evidence="3">Restriction endonuclease</fullName>
    </recommendedName>
</protein>
<evidence type="ECO:0008006" key="3">
    <source>
        <dbReference type="Google" id="ProtNLM"/>
    </source>
</evidence>
<keyword evidence="2" id="KW-1185">Reference proteome</keyword>
<name>A0A1B1U5B2_9HELI</name>
<dbReference type="AlphaFoldDB" id="A0A1B1U5B2"/>
<sequence>MKPLIYPIIEYQSFGVDDIAKKLQSDKDRARRFFESLGDFAKGKGNGKFLRFDGVSRLKAQNHVGVIQTRYGTLEILPKCFDQDTQEGLPKYTKEALQKSYKVENFVTQNFETSQDNNQSAKALLITFLKTLKDLPFKLSQTASLDTSKIPLLDIFIQNFCREFAILYQKGIRHDYVSIQENFTYLKGKLLFKEQMSQNLIHKERFFIETDAYLADIAQNRIIKSTLLFLKTRATSARTRFEVQKSLELFENIPPSQNIDKDFEQCKGLRHFSYYEKILAWCKVFLYKKSFTSSSGKEQNFALLFSMEKLFESYVATMLTKNNPNLFIKLQTQSQFLIKNNNEPLFALKPDMLVKDKGEIKILDTKWKILDGSSDERKCGVSQADLYQMWAYACSYQAKEVWIIYPLCEKTKAIQKQEREWCFEASRYLSFCTQENKDTQSVQVKILFAPLGT</sequence>
<reference evidence="2" key="1">
    <citation type="submission" date="2016-07" db="EMBL/GenBank/DDBJ databases">
        <authorList>
            <person name="Florea S."/>
            <person name="Webb J.S."/>
            <person name="Jaromczyk J."/>
            <person name="Schardl C.L."/>
        </authorList>
    </citation>
    <scope>NUCLEOTIDE SEQUENCE [LARGE SCALE GENOMIC DNA]</scope>
    <source>
        <strain evidence="2">MIT 01-6242</strain>
    </source>
</reference>
<evidence type="ECO:0000313" key="1">
    <source>
        <dbReference type="EMBL" id="ANV97946.1"/>
    </source>
</evidence>
<dbReference type="OrthoDB" id="307209at2"/>
<dbReference type="InterPro" id="IPR019292">
    <property type="entry name" value="McrC"/>
</dbReference>
<dbReference type="Proteomes" id="UP000092884">
    <property type="component" value="Chromosome"/>
</dbReference>
<dbReference type="EMBL" id="CP016503">
    <property type="protein sequence ID" value="ANV97946.1"/>
    <property type="molecule type" value="Genomic_DNA"/>
</dbReference>
<accession>A0A1B1U5B2</accession>
<gene>
    <name evidence="1" type="ORF">BBW65_03645</name>
</gene>
<dbReference type="KEGG" id="het:BBW65_03645"/>
<dbReference type="PANTHER" id="PTHR38733:SF1">
    <property type="entry name" value="TYPE IV METHYL-DIRECTED RESTRICTION ENZYME ECOKMCRBC"/>
    <property type="match status" value="1"/>
</dbReference>
<dbReference type="PANTHER" id="PTHR38733">
    <property type="entry name" value="PROTEIN MCRC"/>
    <property type="match status" value="1"/>
</dbReference>
<dbReference type="Pfam" id="PF10117">
    <property type="entry name" value="McrBC"/>
    <property type="match status" value="1"/>
</dbReference>
<dbReference type="RefSeq" id="WP_066339852.1">
    <property type="nucleotide sequence ID" value="NZ_CP016503.1"/>
</dbReference>
<dbReference type="REBASE" id="155736">
    <property type="entry name" value="Hsp6242McrBCP"/>
</dbReference>
<proteinExistence type="predicted"/>
<dbReference type="STRING" id="222136.BBW65_03645"/>
<organism evidence="1 2">
    <name type="scientific">Helicobacter enhydrae</name>
    <dbReference type="NCBI Taxonomy" id="222136"/>
    <lineage>
        <taxon>Bacteria</taxon>
        <taxon>Pseudomonadati</taxon>
        <taxon>Campylobacterota</taxon>
        <taxon>Epsilonproteobacteria</taxon>
        <taxon>Campylobacterales</taxon>
        <taxon>Helicobacteraceae</taxon>
        <taxon>Helicobacter</taxon>
    </lineage>
</organism>